<comment type="similarity">
    <text evidence="1">Belongs to the LOB domain-containing protein family.</text>
</comment>
<reference evidence="3 4" key="2">
    <citation type="submission" date="2024-10" db="EMBL/GenBank/DDBJ databases">
        <authorList>
            <person name="Ryan C."/>
        </authorList>
    </citation>
    <scope>NUCLEOTIDE SEQUENCE [LARGE SCALE GENOMIC DNA]</scope>
</reference>
<name>A0ABC8VV88_9POAL</name>
<dbReference type="InterPro" id="IPR004883">
    <property type="entry name" value="LOB"/>
</dbReference>
<organism evidence="3 4">
    <name type="scientific">Urochloa decumbens</name>
    <dbReference type="NCBI Taxonomy" id="240449"/>
    <lineage>
        <taxon>Eukaryota</taxon>
        <taxon>Viridiplantae</taxon>
        <taxon>Streptophyta</taxon>
        <taxon>Embryophyta</taxon>
        <taxon>Tracheophyta</taxon>
        <taxon>Spermatophyta</taxon>
        <taxon>Magnoliopsida</taxon>
        <taxon>Liliopsida</taxon>
        <taxon>Poales</taxon>
        <taxon>Poaceae</taxon>
        <taxon>PACMAD clade</taxon>
        <taxon>Panicoideae</taxon>
        <taxon>Panicodae</taxon>
        <taxon>Paniceae</taxon>
        <taxon>Melinidinae</taxon>
        <taxon>Urochloa</taxon>
    </lineage>
</organism>
<gene>
    <name evidence="3" type="ORF">URODEC1_LOCUS7167</name>
</gene>
<dbReference type="AlphaFoldDB" id="A0ABC8VV88"/>
<dbReference type="PROSITE" id="PS50891">
    <property type="entry name" value="LOB"/>
    <property type="match status" value="1"/>
</dbReference>
<evidence type="ECO:0000256" key="1">
    <source>
        <dbReference type="ARBA" id="ARBA00005474"/>
    </source>
</evidence>
<dbReference type="EMBL" id="OZ075120">
    <property type="protein sequence ID" value="CAL4897284.1"/>
    <property type="molecule type" value="Genomic_DNA"/>
</dbReference>
<keyword evidence="4" id="KW-1185">Reference proteome</keyword>
<dbReference type="PANTHER" id="PTHR31301:SF213">
    <property type="entry name" value="LOB DOMAIN-CONTAINING PROTEIN"/>
    <property type="match status" value="1"/>
</dbReference>
<dbReference type="Pfam" id="PF03195">
    <property type="entry name" value="LOB"/>
    <property type="match status" value="1"/>
</dbReference>
<evidence type="ECO:0000313" key="4">
    <source>
        <dbReference type="Proteomes" id="UP001497457"/>
    </source>
</evidence>
<dbReference type="PANTHER" id="PTHR31301">
    <property type="entry name" value="LOB DOMAIN-CONTAINING PROTEIN 4-RELATED"/>
    <property type="match status" value="1"/>
</dbReference>
<dbReference type="Proteomes" id="UP001497457">
    <property type="component" value="Chromosome 10rd"/>
</dbReference>
<protein>
    <recommendedName>
        <fullName evidence="2">LOB domain-containing protein</fullName>
    </recommendedName>
</protein>
<feature type="domain" description="LOB" evidence="2">
    <location>
        <begin position="12"/>
        <end position="113"/>
    </location>
</feature>
<reference evidence="4" key="1">
    <citation type="submission" date="2024-06" db="EMBL/GenBank/DDBJ databases">
        <authorList>
            <person name="Ryan C."/>
        </authorList>
    </citation>
    <scope>NUCLEOTIDE SEQUENCE [LARGE SCALE GENOMIC DNA]</scope>
</reference>
<accession>A0ABC8VV88</accession>
<proteinExistence type="inferred from homology"/>
<evidence type="ECO:0000259" key="2">
    <source>
        <dbReference type="PROSITE" id="PS50891"/>
    </source>
</evidence>
<evidence type="ECO:0000313" key="3">
    <source>
        <dbReference type="EMBL" id="CAL4897284.1"/>
    </source>
</evidence>
<sequence>MAGSGSSSGSNSPCASCKLLRRRCTQECVFAPYFPPEDPHKFAIVHKVFGASNVSKMLQELPAQQRADAVSSLVYEANARVRDPVYGCVGAISYLQQQVSQLQMQLALAKAEILCVQMQHDGPATASPPSASQQLQRRQQQQMDGEAYGSLLMHNTLMNTFNSSAAHHQQQMLGSLGSAGNGAMMLQEACLKKESLWA</sequence>